<dbReference type="EMBL" id="ASHM01154082">
    <property type="protein sequence ID" value="PNX63283.1"/>
    <property type="molecule type" value="Genomic_DNA"/>
</dbReference>
<sequence>TYNGAIVEGFTMRERNSLREIEGFAAMTVPTEIIEFERVRIGG</sequence>
<reference evidence="1 2" key="2">
    <citation type="journal article" date="2017" name="Front. Plant Sci.">
        <title>Gene Classification and Mining of Molecular Markers Useful in Red Clover (Trifolium pratense) Breeding.</title>
        <authorList>
            <person name="Istvanek J."/>
            <person name="Dluhosova J."/>
            <person name="Dluhos P."/>
            <person name="Patkova L."/>
            <person name="Nedelnik J."/>
            <person name="Repkova J."/>
        </authorList>
    </citation>
    <scope>NUCLEOTIDE SEQUENCE [LARGE SCALE GENOMIC DNA]</scope>
    <source>
        <strain evidence="2">cv. Tatra</strain>
        <tissue evidence="1">Young leaves</tissue>
    </source>
</reference>
<accession>A0A2K3KAJ7</accession>
<organism evidence="1 2">
    <name type="scientific">Trifolium pratense</name>
    <name type="common">Red clover</name>
    <dbReference type="NCBI Taxonomy" id="57577"/>
    <lineage>
        <taxon>Eukaryota</taxon>
        <taxon>Viridiplantae</taxon>
        <taxon>Streptophyta</taxon>
        <taxon>Embryophyta</taxon>
        <taxon>Tracheophyta</taxon>
        <taxon>Spermatophyta</taxon>
        <taxon>Magnoliopsida</taxon>
        <taxon>eudicotyledons</taxon>
        <taxon>Gunneridae</taxon>
        <taxon>Pentapetalae</taxon>
        <taxon>rosids</taxon>
        <taxon>fabids</taxon>
        <taxon>Fabales</taxon>
        <taxon>Fabaceae</taxon>
        <taxon>Papilionoideae</taxon>
        <taxon>50 kb inversion clade</taxon>
        <taxon>NPAAA clade</taxon>
        <taxon>Hologalegina</taxon>
        <taxon>IRL clade</taxon>
        <taxon>Trifolieae</taxon>
        <taxon>Trifolium</taxon>
    </lineage>
</organism>
<name>A0A2K3KAJ7_TRIPR</name>
<dbReference type="AlphaFoldDB" id="A0A2K3KAJ7"/>
<feature type="non-terminal residue" evidence="1">
    <location>
        <position position="1"/>
    </location>
</feature>
<comment type="caution">
    <text evidence="1">The sequence shown here is derived from an EMBL/GenBank/DDBJ whole genome shotgun (WGS) entry which is preliminary data.</text>
</comment>
<evidence type="ECO:0000313" key="2">
    <source>
        <dbReference type="Proteomes" id="UP000236291"/>
    </source>
</evidence>
<protein>
    <submittedName>
        <fullName evidence="1">Uncharacterized protein</fullName>
    </submittedName>
</protein>
<proteinExistence type="predicted"/>
<reference evidence="1 2" key="1">
    <citation type="journal article" date="2014" name="Am. J. Bot.">
        <title>Genome assembly and annotation for red clover (Trifolium pratense; Fabaceae).</title>
        <authorList>
            <person name="Istvanek J."/>
            <person name="Jaros M."/>
            <person name="Krenek A."/>
            <person name="Repkova J."/>
        </authorList>
    </citation>
    <scope>NUCLEOTIDE SEQUENCE [LARGE SCALE GENOMIC DNA]</scope>
    <source>
        <strain evidence="2">cv. Tatra</strain>
        <tissue evidence="1">Young leaves</tissue>
    </source>
</reference>
<gene>
    <name evidence="1" type="ORF">L195_g061549</name>
</gene>
<dbReference type="Proteomes" id="UP000236291">
    <property type="component" value="Unassembled WGS sequence"/>
</dbReference>
<evidence type="ECO:0000313" key="1">
    <source>
        <dbReference type="EMBL" id="PNX63283.1"/>
    </source>
</evidence>